<dbReference type="SMART" id="SM00028">
    <property type="entry name" value="TPR"/>
    <property type="match status" value="11"/>
</dbReference>
<evidence type="ECO:0000256" key="3">
    <source>
        <dbReference type="ARBA" id="ARBA00022737"/>
    </source>
</evidence>
<dbReference type="Proteomes" id="UP001159427">
    <property type="component" value="Unassembled WGS sequence"/>
</dbReference>
<dbReference type="Pfam" id="PF13374">
    <property type="entry name" value="TPR_10"/>
    <property type="match status" value="1"/>
</dbReference>
<keyword evidence="2" id="KW-0963">Cytoplasm</keyword>
<evidence type="ECO:0000256" key="4">
    <source>
        <dbReference type="PROSITE-ProRule" id="PRU00339"/>
    </source>
</evidence>
<protein>
    <recommendedName>
        <fullName evidence="5">CHAT domain-containing protein</fullName>
    </recommendedName>
</protein>
<dbReference type="Gene3D" id="1.25.40.10">
    <property type="entry name" value="Tetratricopeptide repeat domain"/>
    <property type="match status" value="5"/>
</dbReference>
<comment type="subcellular location">
    <subcellularLocation>
        <location evidence="1">Cytoplasm</location>
    </subcellularLocation>
</comment>
<proteinExistence type="predicted"/>
<accession>A0ABN8MET7</accession>
<organism evidence="6 7">
    <name type="scientific">Porites evermanni</name>
    <dbReference type="NCBI Taxonomy" id="104178"/>
    <lineage>
        <taxon>Eukaryota</taxon>
        <taxon>Metazoa</taxon>
        <taxon>Cnidaria</taxon>
        <taxon>Anthozoa</taxon>
        <taxon>Hexacorallia</taxon>
        <taxon>Scleractinia</taxon>
        <taxon>Fungiina</taxon>
        <taxon>Poritidae</taxon>
        <taxon>Porites</taxon>
    </lineage>
</organism>
<dbReference type="PROSITE" id="PS50005">
    <property type="entry name" value="TPR"/>
    <property type="match status" value="4"/>
</dbReference>
<feature type="repeat" description="TPR" evidence="4">
    <location>
        <begin position="341"/>
        <end position="374"/>
    </location>
</feature>
<dbReference type="InterPro" id="IPR052386">
    <property type="entry name" value="GPSM"/>
</dbReference>
<evidence type="ECO:0000313" key="7">
    <source>
        <dbReference type="Proteomes" id="UP001159427"/>
    </source>
</evidence>
<name>A0ABN8MET7_9CNID</name>
<dbReference type="PANTHER" id="PTHR45954">
    <property type="entry name" value="LD33695P"/>
    <property type="match status" value="1"/>
</dbReference>
<keyword evidence="4" id="KW-0802">TPR repeat</keyword>
<reference evidence="6 7" key="1">
    <citation type="submission" date="2022-05" db="EMBL/GenBank/DDBJ databases">
        <authorList>
            <consortium name="Genoscope - CEA"/>
            <person name="William W."/>
        </authorList>
    </citation>
    <scope>NUCLEOTIDE SEQUENCE [LARGE SCALE GENOMIC DNA]</scope>
</reference>
<evidence type="ECO:0000313" key="6">
    <source>
        <dbReference type="EMBL" id="CAH3027070.1"/>
    </source>
</evidence>
<feature type="non-terminal residue" evidence="6">
    <location>
        <position position="1"/>
    </location>
</feature>
<evidence type="ECO:0000256" key="2">
    <source>
        <dbReference type="ARBA" id="ARBA00022490"/>
    </source>
</evidence>
<dbReference type="SUPFAM" id="SSF48452">
    <property type="entry name" value="TPR-like"/>
    <property type="match status" value="4"/>
</dbReference>
<keyword evidence="7" id="KW-1185">Reference proteome</keyword>
<feature type="repeat" description="TPR" evidence="4">
    <location>
        <begin position="21"/>
        <end position="54"/>
    </location>
</feature>
<evidence type="ECO:0000259" key="5">
    <source>
        <dbReference type="Pfam" id="PF12770"/>
    </source>
</evidence>
<dbReference type="InterPro" id="IPR019734">
    <property type="entry name" value="TPR_rpt"/>
</dbReference>
<dbReference type="PANTHER" id="PTHR45954:SF1">
    <property type="entry name" value="LD33695P"/>
    <property type="match status" value="1"/>
</dbReference>
<feature type="repeat" description="TPR" evidence="4">
    <location>
        <begin position="301"/>
        <end position="334"/>
    </location>
</feature>
<dbReference type="Pfam" id="PF12770">
    <property type="entry name" value="CHAT"/>
    <property type="match status" value="2"/>
</dbReference>
<comment type="caution">
    <text evidence="6">The sequence shown here is derived from an EMBL/GenBank/DDBJ whole genome shotgun (WGS) entry which is preliminary data.</text>
</comment>
<feature type="domain" description="CHAT" evidence="5">
    <location>
        <begin position="761"/>
        <end position="844"/>
    </location>
</feature>
<evidence type="ECO:0000256" key="1">
    <source>
        <dbReference type="ARBA" id="ARBA00004496"/>
    </source>
</evidence>
<dbReference type="InterPro" id="IPR024983">
    <property type="entry name" value="CHAT_dom"/>
</dbReference>
<sequence>IECHEQYVSISKKLGDRAGEGRAYGNLGNTFDSLGDFHRAIDHLEKHLAIAKEVGDRHEEGRAHNKVGVTDSLLGEFQRAIEHHKNHLIIAKELRDKIDEASACCNLGRAYRSLGDVQRAIEYHEEELRICKEVGNKDGEGSAYGNLGNAYQSLGNFGKGLEYHKKQLCISKEVNDRIGEGCAYGNLGSPFHSLGDFQSALRCHKEDLSICRELKNKAGEGGAYGNLGVAYHSLGEYETAIVYHKKHIKIVNEIGDKLGKGSAQGNIGLTYRALGEFKLAIDHHMKHLTIALEVSDIAGEGRAYSNLGSAYQSLGEFQRAIGYHKQSLSIAKEVVDKSLEGLAYGGLGSALFELGDFKRAEEYYKKSLAIAKKQSIEYHTKHVTIAKEVGDKVGEGHAYGNLGNNYQSLRDFQRALVYHKQDLSIAKEVGDKPGEAKSCFYLGLDFESLGSLHEALNYFRSSVSNYDTVRKHSVSEDVCKIFFRDQYRNAYTSLWRVLIKLQNTDEALEVAEQGRAQALMDNLKILYGTKVSTPTQSACKDHILNLIEKALKQIGAGVGVRCENRSLDELNDDLLSRRGDGEGTAKPSDGTIDCLQPLYDTFIGPIEDLLLGDEIVIVPDGPLCLVPWAAVSETIRIRTVPSLTLLTLITDSHEEYHSKRGALLVGDPCLKQVTSRSGKPVYARLPYARNEVEMIGEVLKIKPLTGKEATKRAVLEQITSVALIHIAAHGREETGEIALAPNPGYTTEVPKEPDYILTIGRGAVMSEGVVGMARAFLSAGARSVLVSLWAIHDEATMEFMKSFYKHLRYGESASVTLHQAMKFLRELDKFCVPKYWAPFALIGDNVTIEFGENK</sequence>
<dbReference type="Pfam" id="PF13424">
    <property type="entry name" value="TPR_12"/>
    <property type="match status" value="4"/>
</dbReference>
<gene>
    <name evidence="6" type="ORF">PEVE_00030625</name>
</gene>
<keyword evidence="3" id="KW-0677">Repeat</keyword>
<dbReference type="Pfam" id="PF13176">
    <property type="entry name" value="TPR_7"/>
    <property type="match status" value="1"/>
</dbReference>
<feature type="domain" description="CHAT" evidence="5">
    <location>
        <begin position="594"/>
        <end position="731"/>
    </location>
</feature>
<dbReference type="InterPro" id="IPR011990">
    <property type="entry name" value="TPR-like_helical_dom_sf"/>
</dbReference>
<feature type="repeat" description="TPR" evidence="4">
    <location>
        <begin position="101"/>
        <end position="134"/>
    </location>
</feature>
<dbReference type="EMBL" id="CALNXI010000434">
    <property type="protein sequence ID" value="CAH3027070.1"/>
    <property type="molecule type" value="Genomic_DNA"/>
</dbReference>